<dbReference type="Pfam" id="PF13487">
    <property type="entry name" value="HD_5"/>
    <property type="match status" value="1"/>
</dbReference>
<feature type="domain" description="HAMP" evidence="5">
    <location>
        <begin position="32"/>
        <end position="84"/>
    </location>
</feature>
<dbReference type="PANTHER" id="PTHR43155">
    <property type="entry name" value="CYCLIC DI-GMP PHOSPHODIESTERASE PA4108-RELATED"/>
    <property type="match status" value="1"/>
</dbReference>
<feature type="domain" description="PAS" evidence="3">
    <location>
        <begin position="479"/>
        <end position="520"/>
    </location>
</feature>
<dbReference type="Gene3D" id="3.30.450.40">
    <property type="match status" value="1"/>
</dbReference>
<dbReference type="AlphaFoldDB" id="A0A933IB37"/>
<dbReference type="Pfam" id="PF00672">
    <property type="entry name" value="HAMP"/>
    <property type="match status" value="1"/>
</dbReference>
<dbReference type="SUPFAM" id="SSF158472">
    <property type="entry name" value="HAMP domain-like"/>
    <property type="match status" value="1"/>
</dbReference>
<sequence>MLSIYRRTSLFNYLILFLGLAVCLTSGWLVARYLGKPIEALIEGADQLVKSNYDHRINLKRKDELGRLISAFNQMAGTIRQDMAELGSKNRQLLKAREDLEKERDLIKNIFAATPDAVFITDLSGNFTEVNGKAIELLGLNSRDELMGQNFSAFIAPDDRDLALRNFQKTLDHEELIDVPLNAVNAKNERFPLEYSASLLPGIEGRPANIVMVGRNIAWRRKAELAMAESEARFRLLAEASPASIFAYREKFIYVNPACQALTGYSPAESLDLNFWDLIHPDYRDLVKQRGLARQRGENVPANYEFKIIRKDGQARWVNFAGILTQFGGQQSGLGMALDITERKEAERKLAETEMKYQQVLEGMAEGIYRTTPEGKILLANQAIVKMLGFASLDELMARDIQKEGYFDPNMRRKFVEEMSQKGQVNNWINEWRKKDGSILVVRENAHAVKDLSGKIIYYEGTVEDITEQRLAERKLAESERKYSQLFEGIVEGIYRTTPEGKVLLANPALVKMLGFESLEQVIKLDLNKSGYMDVNTRRRFKELMERDGQALGFEARWKRPDGKILIISENARAVRDGQGNVTCYEGTIEDITERQQAEEALLNEKNKLSDLFRVSLQVARAGGIQKKLDLTMEGIAGTGLFARAALVLKNEEGGNSHIAHFGMTNKEAQAILRAAPAKAEKLEKIFNKKYRYSNSYFIPHDAPGVDFSIKLINKRYQPSGDWHPADVLLVPLTVKEKHIGYLTVDEPVDGKIPGLETVRLLELFANQAAVAVDNFRLYSDLERSYYSTLKAFVAAMDAKDPYTKGHSENVRYHALNIARQLKLPEEQVKLIDFSSLLHDIGKLAIRDEILTKPSLLSDHEYQEVKLHPVIGSHLVAEVESLLHLAPIIHSHHEHYDGSGYPQGIKGDDIPLEARIIAVADAFEAMTSDRPYRKAFDLKVAINRLQEAAGAQFDEEIVKTFIKLHQETHG</sequence>
<keyword evidence="2" id="KW-0812">Transmembrane</keyword>
<dbReference type="InterPro" id="IPR003660">
    <property type="entry name" value="HAMP_dom"/>
</dbReference>
<dbReference type="InterPro" id="IPR000014">
    <property type="entry name" value="PAS"/>
</dbReference>
<accession>A0A933IB37</accession>
<dbReference type="PANTHER" id="PTHR43155:SF2">
    <property type="entry name" value="CYCLIC DI-GMP PHOSPHODIESTERASE PA4108"/>
    <property type="match status" value="1"/>
</dbReference>
<evidence type="ECO:0000259" key="6">
    <source>
        <dbReference type="PROSITE" id="PS51832"/>
    </source>
</evidence>
<evidence type="ECO:0000259" key="5">
    <source>
        <dbReference type="PROSITE" id="PS50885"/>
    </source>
</evidence>
<dbReference type="GO" id="GO:0006355">
    <property type="term" value="P:regulation of DNA-templated transcription"/>
    <property type="evidence" value="ECO:0007669"/>
    <property type="project" value="InterPro"/>
</dbReference>
<dbReference type="Gene3D" id="3.30.450.20">
    <property type="entry name" value="PAS domain"/>
    <property type="match status" value="4"/>
</dbReference>
<feature type="domain" description="HD-GYP" evidence="6">
    <location>
        <begin position="782"/>
        <end position="970"/>
    </location>
</feature>
<dbReference type="SMART" id="SM00304">
    <property type="entry name" value="HAMP"/>
    <property type="match status" value="1"/>
</dbReference>
<evidence type="ECO:0000256" key="1">
    <source>
        <dbReference type="SAM" id="Coils"/>
    </source>
</evidence>
<dbReference type="InterPro" id="IPR029016">
    <property type="entry name" value="GAF-like_dom_sf"/>
</dbReference>
<dbReference type="InterPro" id="IPR035965">
    <property type="entry name" value="PAS-like_dom_sf"/>
</dbReference>
<feature type="domain" description="PAC" evidence="4">
    <location>
        <begin position="426"/>
        <end position="478"/>
    </location>
</feature>
<dbReference type="SUPFAM" id="SSF109604">
    <property type="entry name" value="HD-domain/PDEase-like"/>
    <property type="match status" value="1"/>
</dbReference>
<feature type="domain" description="PAC" evidence="4">
    <location>
        <begin position="302"/>
        <end position="352"/>
    </location>
</feature>
<dbReference type="Pfam" id="PF00989">
    <property type="entry name" value="PAS"/>
    <property type="match status" value="3"/>
</dbReference>
<dbReference type="InterPro" id="IPR001610">
    <property type="entry name" value="PAC"/>
</dbReference>
<dbReference type="GO" id="GO:0007165">
    <property type="term" value="P:signal transduction"/>
    <property type="evidence" value="ECO:0007669"/>
    <property type="project" value="InterPro"/>
</dbReference>
<feature type="coiled-coil region" evidence="1">
    <location>
        <begin position="83"/>
        <end position="110"/>
    </location>
</feature>
<evidence type="ECO:0000259" key="4">
    <source>
        <dbReference type="PROSITE" id="PS50113"/>
    </source>
</evidence>
<dbReference type="Pfam" id="PF08447">
    <property type="entry name" value="PAS_3"/>
    <property type="match status" value="1"/>
</dbReference>
<name>A0A933IB37_UNCT6</name>
<keyword evidence="2" id="KW-0472">Membrane</keyword>
<reference evidence="7" key="1">
    <citation type="submission" date="2020-07" db="EMBL/GenBank/DDBJ databases">
        <title>Huge and variable diversity of episymbiotic CPR bacteria and DPANN archaea in groundwater ecosystems.</title>
        <authorList>
            <person name="He C.Y."/>
            <person name="Keren R."/>
            <person name="Whittaker M."/>
            <person name="Farag I.F."/>
            <person name="Doudna J."/>
            <person name="Cate J.H.D."/>
            <person name="Banfield J.F."/>
        </authorList>
    </citation>
    <scope>NUCLEOTIDE SEQUENCE</scope>
    <source>
        <strain evidence="7">NC_groundwater_1520_Pr4_B-0.1um_53_5</strain>
    </source>
</reference>
<dbReference type="CDD" id="cd00130">
    <property type="entry name" value="PAS"/>
    <property type="match status" value="4"/>
</dbReference>
<dbReference type="SMART" id="SM00086">
    <property type="entry name" value="PAC"/>
    <property type="match status" value="4"/>
</dbReference>
<dbReference type="EMBL" id="JACQXR010000093">
    <property type="protein sequence ID" value="MBI4726989.1"/>
    <property type="molecule type" value="Genomic_DNA"/>
</dbReference>
<organism evidence="7 8">
    <name type="scientific">candidate division TA06 bacterium</name>
    <dbReference type="NCBI Taxonomy" id="2250710"/>
    <lineage>
        <taxon>Bacteria</taxon>
        <taxon>Bacteria division TA06</taxon>
    </lineage>
</organism>
<evidence type="ECO:0000259" key="3">
    <source>
        <dbReference type="PROSITE" id="PS50112"/>
    </source>
</evidence>
<feature type="domain" description="PAS" evidence="3">
    <location>
        <begin position="103"/>
        <end position="174"/>
    </location>
</feature>
<dbReference type="CDD" id="cd00077">
    <property type="entry name" value="HDc"/>
    <property type="match status" value="1"/>
</dbReference>
<keyword evidence="2" id="KW-1133">Transmembrane helix</keyword>
<dbReference type="InterPro" id="IPR003018">
    <property type="entry name" value="GAF"/>
</dbReference>
<dbReference type="Gene3D" id="6.10.340.10">
    <property type="match status" value="1"/>
</dbReference>
<dbReference type="InterPro" id="IPR013767">
    <property type="entry name" value="PAS_fold"/>
</dbReference>
<dbReference type="Gene3D" id="1.10.3210.10">
    <property type="entry name" value="Hypothetical protein af1432"/>
    <property type="match status" value="1"/>
</dbReference>
<dbReference type="SMART" id="SM00091">
    <property type="entry name" value="PAS"/>
    <property type="match status" value="4"/>
</dbReference>
<dbReference type="CDD" id="cd06225">
    <property type="entry name" value="HAMP"/>
    <property type="match status" value="1"/>
</dbReference>
<dbReference type="PROSITE" id="PS50885">
    <property type="entry name" value="HAMP"/>
    <property type="match status" value="1"/>
</dbReference>
<dbReference type="SUPFAM" id="SSF55785">
    <property type="entry name" value="PYP-like sensor domain (PAS domain)"/>
    <property type="match status" value="4"/>
</dbReference>
<feature type="domain" description="PAS" evidence="3">
    <location>
        <begin position="230"/>
        <end position="289"/>
    </location>
</feature>
<gene>
    <name evidence="7" type="ORF">HY768_07170</name>
</gene>
<dbReference type="InterPro" id="IPR000700">
    <property type="entry name" value="PAS-assoc_C"/>
</dbReference>
<keyword evidence="1" id="KW-0175">Coiled coil</keyword>
<feature type="transmembrane region" description="Helical" evidence="2">
    <location>
        <begin position="12"/>
        <end position="31"/>
    </location>
</feature>
<feature type="domain" description="PAS" evidence="3">
    <location>
        <begin position="353"/>
        <end position="390"/>
    </location>
</feature>
<dbReference type="PROSITE" id="PS51832">
    <property type="entry name" value="HD_GYP"/>
    <property type="match status" value="1"/>
</dbReference>
<dbReference type="Proteomes" id="UP000736328">
    <property type="component" value="Unassembled WGS sequence"/>
</dbReference>
<evidence type="ECO:0000313" key="8">
    <source>
        <dbReference type="Proteomes" id="UP000736328"/>
    </source>
</evidence>
<dbReference type="InterPro" id="IPR013655">
    <property type="entry name" value="PAS_fold_3"/>
</dbReference>
<proteinExistence type="predicted"/>
<dbReference type="GO" id="GO:0016020">
    <property type="term" value="C:membrane"/>
    <property type="evidence" value="ECO:0007669"/>
    <property type="project" value="InterPro"/>
</dbReference>
<evidence type="ECO:0000256" key="2">
    <source>
        <dbReference type="SAM" id="Phobius"/>
    </source>
</evidence>
<dbReference type="SMART" id="SM00065">
    <property type="entry name" value="GAF"/>
    <property type="match status" value="1"/>
</dbReference>
<dbReference type="SUPFAM" id="SSF55781">
    <property type="entry name" value="GAF domain-like"/>
    <property type="match status" value="1"/>
</dbReference>
<protein>
    <submittedName>
        <fullName evidence="7">PAS domain S-box protein</fullName>
    </submittedName>
</protein>
<comment type="caution">
    <text evidence="7">The sequence shown here is derived from an EMBL/GenBank/DDBJ whole genome shotgun (WGS) entry which is preliminary data.</text>
</comment>
<dbReference type="InterPro" id="IPR037522">
    <property type="entry name" value="HD_GYP_dom"/>
</dbReference>
<dbReference type="PROSITE" id="PS50112">
    <property type="entry name" value="PAS"/>
    <property type="match status" value="4"/>
</dbReference>
<dbReference type="PROSITE" id="PS50113">
    <property type="entry name" value="PAC"/>
    <property type="match status" value="3"/>
</dbReference>
<dbReference type="InterPro" id="IPR003607">
    <property type="entry name" value="HD/PDEase_dom"/>
</dbReference>
<dbReference type="NCBIfam" id="TIGR00229">
    <property type="entry name" value="sensory_box"/>
    <property type="match status" value="4"/>
</dbReference>
<dbReference type="SMART" id="SM00471">
    <property type="entry name" value="HDc"/>
    <property type="match status" value="1"/>
</dbReference>
<feature type="domain" description="PAC" evidence="4">
    <location>
        <begin position="552"/>
        <end position="604"/>
    </location>
</feature>
<evidence type="ECO:0000313" key="7">
    <source>
        <dbReference type="EMBL" id="MBI4726989.1"/>
    </source>
</evidence>